<protein>
    <submittedName>
        <fullName evidence="1">Uncharacterized protein</fullName>
    </submittedName>
</protein>
<dbReference type="Proteomes" id="UP001295684">
    <property type="component" value="Unassembled WGS sequence"/>
</dbReference>
<reference evidence="1" key="1">
    <citation type="submission" date="2023-07" db="EMBL/GenBank/DDBJ databases">
        <authorList>
            <consortium name="AG Swart"/>
            <person name="Singh M."/>
            <person name="Singh A."/>
            <person name="Seah K."/>
            <person name="Emmerich C."/>
        </authorList>
    </citation>
    <scope>NUCLEOTIDE SEQUENCE</scope>
    <source>
        <strain evidence="1">DP1</strain>
    </source>
</reference>
<evidence type="ECO:0000313" key="1">
    <source>
        <dbReference type="EMBL" id="CAI2378532.1"/>
    </source>
</evidence>
<accession>A0AAD2D3B5</accession>
<proteinExistence type="predicted"/>
<name>A0AAD2D3B5_EUPCR</name>
<evidence type="ECO:0000313" key="2">
    <source>
        <dbReference type="Proteomes" id="UP001295684"/>
    </source>
</evidence>
<organism evidence="1 2">
    <name type="scientific">Euplotes crassus</name>
    <dbReference type="NCBI Taxonomy" id="5936"/>
    <lineage>
        <taxon>Eukaryota</taxon>
        <taxon>Sar</taxon>
        <taxon>Alveolata</taxon>
        <taxon>Ciliophora</taxon>
        <taxon>Intramacronucleata</taxon>
        <taxon>Spirotrichea</taxon>
        <taxon>Hypotrichia</taxon>
        <taxon>Euplotida</taxon>
        <taxon>Euplotidae</taxon>
        <taxon>Moneuplotes</taxon>
    </lineage>
</organism>
<gene>
    <name evidence="1" type="ORF">ECRASSUSDP1_LOCUS19929</name>
</gene>
<dbReference type="AlphaFoldDB" id="A0AAD2D3B5"/>
<dbReference type="EMBL" id="CAMPGE010020266">
    <property type="protein sequence ID" value="CAI2378532.1"/>
    <property type="molecule type" value="Genomic_DNA"/>
</dbReference>
<comment type="caution">
    <text evidence="1">The sequence shown here is derived from an EMBL/GenBank/DDBJ whole genome shotgun (WGS) entry which is preliminary data.</text>
</comment>
<keyword evidence="2" id="KW-1185">Reference proteome</keyword>
<sequence>MECCSQSFSTLVSVPNERKEWYRLEKKMLTSEHKFHKKQNLFHERYLALSLYQEDYYEIHFDEEYLGTVFIKKAKGLLRYTDNKKELAILLDNKAMKNKYFRRYWSLGNSKFETIKLWPRRFDYSIPDINPYPIFPDLIRVLSGTTKGITIFKMLLSHKKLISILSACSQSDHAFFMQCDIVGSKVNTQIKGHSKLKTLRLLKRGNHHDYMWEPTYVNNFLHCASLCPCREFLQEIFLENMRLDRWEGRRLKKKYGFSNAKIKVKNMF</sequence>